<sequence>MSANHALNQQAPSAEPNPVSDISGSANKAERPGAAVQSPFSAVIHRISATPQRLHPAVVARRNQLLHPLIAQTEPILTPPVSRIFSAVEQSALSGLSGSYICGNHNDGVSMAINYCERTLPTRIPGIVTFRHNFGASTDSGDRDSISAFANSCGVGVVHGRTADIRTRLLRHIVVRTRTSELRTAIFFLDNVHYMHDWDIAVLYDIRHELVANHLSVNFVAGTFYSDLPALDERLKREAASRSRRSAVAQHPSLESSIIERDLGFTSIGTRDELGTLFKAIDTLRDRSQKSWTAHFLPQAVKKGYLFENEAETLFRMLDKYDGWAKAGFSAKALFACIRRFLTKAKAFDDSRSAPAGLDEKLWVEALEASCFVDRMDEKMSDGVHNGYTGPEA</sequence>
<comment type="caution">
    <text evidence="2">The sequence shown here is derived from an EMBL/GenBank/DDBJ whole genome shotgun (WGS) entry which is preliminary data.</text>
</comment>
<dbReference type="RefSeq" id="WP_336596715.1">
    <property type="nucleotide sequence ID" value="NZ_JACFYJ010000003.1"/>
</dbReference>
<evidence type="ECO:0000313" key="3">
    <source>
        <dbReference type="Proteomes" id="UP001386437"/>
    </source>
</evidence>
<feature type="compositionally biased region" description="Polar residues" evidence="1">
    <location>
        <begin position="1"/>
        <end position="12"/>
    </location>
</feature>
<dbReference type="EMBL" id="JACFYJ010000003">
    <property type="protein sequence ID" value="MEI5996278.1"/>
    <property type="molecule type" value="Genomic_DNA"/>
</dbReference>
<feature type="region of interest" description="Disordered" evidence="1">
    <location>
        <begin position="1"/>
        <end position="34"/>
    </location>
</feature>
<evidence type="ECO:0000256" key="1">
    <source>
        <dbReference type="SAM" id="MobiDB-lite"/>
    </source>
</evidence>
<proteinExistence type="predicted"/>
<dbReference type="Proteomes" id="UP001386437">
    <property type="component" value="Unassembled WGS sequence"/>
</dbReference>
<organism evidence="2 3">
    <name type="scientific">Paraburkholderia bengalensis</name>
    <dbReference type="NCBI Taxonomy" id="2747562"/>
    <lineage>
        <taxon>Bacteria</taxon>
        <taxon>Pseudomonadati</taxon>
        <taxon>Pseudomonadota</taxon>
        <taxon>Betaproteobacteria</taxon>
        <taxon>Burkholderiales</taxon>
        <taxon>Burkholderiaceae</taxon>
        <taxon>Paraburkholderia</taxon>
    </lineage>
</organism>
<reference evidence="2 3" key="1">
    <citation type="journal article" date="2022" name="Arch. Microbiol.">
        <title>Paraburkholderia bengalensis sp. nov. isolated from roots of Oryza sativa, IR64.</title>
        <authorList>
            <person name="Nag P."/>
            <person name="Mondal N."/>
            <person name="Sarkar J."/>
            <person name="Das S."/>
        </authorList>
    </citation>
    <scope>NUCLEOTIDE SEQUENCE [LARGE SCALE GENOMIC DNA]</scope>
    <source>
        <strain evidence="2 3">IR64_4_BI</strain>
    </source>
</reference>
<gene>
    <name evidence="2" type="ORF">H3V53_03370</name>
</gene>
<keyword evidence="3" id="KW-1185">Reference proteome</keyword>
<protein>
    <submittedName>
        <fullName evidence="2">Uncharacterized protein</fullName>
    </submittedName>
</protein>
<accession>A0ABU8ILE4</accession>
<name>A0ABU8ILE4_9BURK</name>
<evidence type="ECO:0000313" key="2">
    <source>
        <dbReference type="EMBL" id="MEI5996278.1"/>
    </source>
</evidence>